<dbReference type="PANTHER" id="PTHR43686">
    <property type="entry name" value="SULFURTRANSFERASE-RELATED"/>
    <property type="match status" value="1"/>
</dbReference>
<gene>
    <name evidence="3" type="ORF">RHABOEDO_001306</name>
</gene>
<dbReference type="CDD" id="cd24138">
    <property type="entry name" value="TtcA-like"/>
    <property type="match status" value="1"/>
</dbReference>
<name>A0ABX8V7P5_9BACT</name>
<dbReference type="InterPro" id="IPR014729">
    <property type="entry name" value="Rossmann-like_a/b/a_fold"/>
</dbReference>
<keyword evidence="1 3" id="KW-0808">Transferase</keyword>
<dbReference type="PIRSF" id="PIRSF004976">
    <property type="entry name" value="ATPase_YdaO"/>
    <property type="match status" value="1"/>
</dbReference>
<keyword evidence="4" id="KW-1185">Reference proteome</keyword>
<dbReference type="EC" id="2.8.1.-" evidence="3"/>
<organism evidence="3 4">
    <name type="scientific">Candidatus Rhabdochlamydia oedothoracis</name>
    <dbReference type="NCBI Taxonomy" id="2720720"/>
    <lineage>
        <taxon>Bacteria</taxon>
        <taxon>Pseudomonadati</taxon>
        <taxon>Chlamydiota</taxon>
        <taxon>Chlamydiia</taxon>
        <taxon>Parachlamydiales</taxon>
        <taxon>Candidatus Rhabdochlamydiaceae</taxon>
        <taxon>Candidatus Rhabdochlamydia</taxon>
    </lineage>
</organism>
<dbReference type="Gene3D" id="3.40.50.620">
    <property type="entry name" value="HUPs"/>
    <property type="match status" value="1"/>
</dbReference>
<evidence type="ECO:0000313" key="3">
    <source>
        <dbReference type="EMBL" id="QYF49045.1"/>
    </source>
</evidence>
<protein>
    <submittedName>
        <fullName evidence="3">tRNA-cytidine(32) 2-sulfurtransferase</fullName>
        <ecNumber evidence="3">2.8.1.-</ecNumber>
    </submittedName>
</protein>
<dbReference type="InterPro" id="IPR035107">
    <property type="entry name" value="tRNA_thiolation_TtcA_Ctu1"/>
</dbReference>
<feature type="domain" description="tRNA(Ile)-lysidine/2-thiocytidine synthase N-terminal" evidence="2">
    <location>
        <begin position="40"/>
        <end position="196"/>
    </location>
</feature>
<accession>A0ABX8V7P5</accession>
<dbReference type="Pfam" id="PF01171">
    <property type="entry name" value="ATP_bind_3"/>
    <property type="match status" value="1"/>
</dbReference>
<dbReference type="RefSeq" id="WP_215216846.1">
    <property type="nucleotide sequence ID" value="NZ_CP075587.1"/>
</dbReference>
<reference evidence="3 4" key="1">
    <citation type="journal article" date="2022" name="bioRxiv">
        <title>Ecology and evolution of chlamydial symbionts of arthropods.</title>
        <authorList>
            <person name="Halter T."/>
            <person name="Koestlbacher S."/>
            <person name="Collingro A."/>
            <person name="Sixt B.S."/>
            <person name="Toenshoff E.R."/>
            <person name="Hendrickx F."/>
            <person name="Kostanjsek R."/>
            <person name="Horn M."/>
        </authorList>
    </citation>
    <scope>NUCLEOTIDE SEQUENCE [LARGE SCALE GENOMIC DNA]</scope>
    <source>
        <strain evidence="3">W744xW776</strain>
    </source>
</reference>
<dbReference type="GO" id="GO:0016740">
    <property type="term" value="F:transferase activity"/>
    <property type="evidence" value="ECO:0007669"/>
    <property type="project" value="UniProtKB-KW"/>
</dbReference>
<dbReference type="SUPFAM" id="SSF52402">
    <property type="entry name" value="Adenine nucleotide alpha hydrolases-like"/>
    <property type="match status" value="1"/>
</dbReference>
<dbReference type="PANTHER" id="PTHR43686:SF1">
    <property type="entry name" value="AMINOTRAN_5 DOMAIN-CONTAINING PROTEIN"/>
    <property type="match status" value="1"/>
</dbReference>
<proteinExistence type="predicted"/>
<evidence type="ECO:0000256" key="1">
    <source>
        <dbReference type="ARBA" id="ARBA00022679"/>
    </source>
</evidence>
<evidence type="ECO:0000259" key="2">
    <source>
        <dbReference type="Pfam" id="PF01171"/>
    </source>
</evidence>
<dbReference type="EMBL" id="CP075587">
    <property type="protein sequence ID" value="QYF49045.1"/>
    <property type="molecule type" value="Genomic_DNA"/>
</dbReference>
<dbReference type="Proteomes" id="UP000826014">
    <property type="component" value="Chromosome"/>
</dbReference>
<sequence>MTNLPIPLATPPWTGLGHKLESLCRKALYEYQLLEGIDKLAIALSGGKDSLSLLFLLKAILGRGFPSVQLHAIHIGGDFSCGAGMSNSFLKGICEKLDVPLTIVNVNQDLNTLQCYSCSRNRRKILFETAKSVQATTIAFGHHRDDSVETLFMNLMHKAEFAAMLPKVPMHDYGITIIRPLIYVPEENLVQFAKFYEFSRVVCQCPVGQKSMRKTVKSILKDLQEKFPNAIDNLATVSRISGSQKALKKP</sequence>
<dbReference type="InterPro" id="IPR011063">
    <property type="entry name" value="TilS/TtcA_N"/>
</dbReference>
<evidence type="ECO:0000313" key="4">
    <source>
        <dbReference type="Proteomes" id="UP000826014"/>
    </source>
</evidence>